<keyword evidence="7" id="KW-0811">Translocation</keyword>
<dbReference type="PANTHER" id="PTHR33162">
    <property type="entry name" value="SEC-INDEPENDENT PROTEIN TRANSLOCASE PROTEIN TATA, CHLOROPLASTIC"/>
    <property type="match status" value="1"/>
</dbReference>
<evidence type="ECO:0000256" key="4">
    <source>
        <dbReference type="ARBA" id="ARBA00022692"/>
    </source>
</evidence>
<organism evidence="9 10">
    <name type="scientific">Acinetobacter shaoyimingii</name>
    <dbReference type="NCBI Taxonomy" id="2715164"/>
    <lineage>
        <taxon>Bacteria</taxon>
        <taxon>Pseudomonadati</taxon>
        <taxon>Pseudomonadota</taxon>
        <taxon>Gammaproteobacteria</taxon>
        <taxon>Moraxellales</taxon>
        <taxon>Moraxellaceae</taxon>
        <taxon>Acinetobacter</taxon>
    </lineage>
</organism>
<dbReference type="PRINTS" id="PR01506">
    <property type="entry name" value="TATBPROTEIN"/>
</dbReference>
<dbReference type="NCBIfam" id="TIGR01410">
    <property type="entry name" value="tatB"/>
    <property type="match status" value="1"/>
</dbReference>
<name>A0A6G8RT49_9GAMM</name>
<dbReference type="GO" id="GO:0016020">
    <property type="term" value="C:membrane"/>
    <property type="evidence" value="ECO:0007669"/>
    <property type="project" value="UniProtKB-SubCell"/>
</dbReference>
<comment type="subcellular location">
    <subcellularLocation>
        <location evidence="1">Membrane</location>
        <topology evidence="1">Single-pass membrane protein</topology>
    </subcellularLocation>
</comment>
<evidence type="ECO:0000256" key="8">
    <source>
        <dbReference type="ARBA" id="ARBA00023136"/>
    </source>
</evidence>
<evidence type="ECO:0000313" key="10">
    <source>
        <dbReference type="Proteomes" id="UP000502297"/>
    </source>
</evidence>
<dbReference type="Gene3D" id="1.20.5.3310">
    <property type="match status" value="1"/>
</dbReference>
<evidence type="ECO:0000256" key="2">
    <source>
        <dbReference type="ARBA" id="ARBA00022448"/>
    </source>
</evidence>
<dbReference type="Pfam" id="PF02416">
    <property type="entry name" value="TatA_B_E"/>
    <property type="match status" value="1"/>
</dbReference>
<reference evidence="9 10" key="1">
    <citation type="submission" date="2020-03" db="EMBL/GenBank/DDBJ databases">
        <authorList>
            <person name="Zhu W."/>
        </authorList>
    </citation>
    <scope>NUCLEOTIDE SEQUENCE [LARGE SCALE GENOMIC DNA]</scope>
    <source>
        <strain evidence="9 10">323-1</strain>
    </source>
</reference>
<dbReference type="PANTHER" id="PTHR33162:SF1">
    <property type="entry name" value="SEC-INDEPENDENT PROTEIN TRANSLOCASE PROTEIN TATA, CHLOROPLASTIC"/>
    <property type="match status" value="1"/>
</dbReference>
<dbReference type="InterPro" id="IPR018448">
    <property type="entry name" value="TatB"/>
</dbReference>
<proteinExistence type="predicted"/>
<sequence length="154" mass="18288">MLNIGFTEILCFSIISLLILGPEKLPEAARFVAKWYGKFKKFISNVQNQIDQELHLAEFRQEIQKEIDRLTEFELRMQKQMDQVSTQAKQTTTLSNHSNIQQPLDVYPDLKQFNFQFLDQPFSIPFTQHHTQQQIKNMMKHQQFIHSHELRIAV</sequence>
<dbReference type="EMBL" id="CP049801">
    <property type="protein sequence ID" value="QIO04968.1"/>
    <property type="molecule type" value="Genomic_DNA"/>
</dbReference>
<evidence type="ECO:0000256" key="5">
    <source>
        <dbReference type="ARBA" id="ARBA00022927"/>
    </source>
</evidence>
<evidence type="ECO:0000256" key="6">
    <source>
        <dbReference type="ARBA" id="ARBA00022989"/>
    </source>
</evidence>
<evidence type="ECO:0000313" key="9">
    <source>
        <dbReference type="EMBL" id="QIO04968.1"/>
    </source>
</evidence>
<dbReference type="GO" id="GO:0008320">
    <property type="term" value="F:protein transmembrane transporter activity"/>
    <property type="evidence" value="ECO:0007669"/>
    <property type="project" value="InterPro"/>
</dbReference>
<keyword evidence="2" id="KW-0813">Transport</keyword>
<keyword evidence="10" id="KW-1185">Reference proteome</keyword>
<dbReference type="AlphaFoldDB" id="A0A6G8RT49"/>
<accession>A0A6G8RT49</accession>
<keyword evidence="6" id="KW-1133">Transmembrane helix</keyword>
<evidence type="ECO:0000256" key="3">
    <source>
        <dbReference type="ARBA" id="ARBA00022475"/>
    </source>
</evidence>
<dbReference type="GO" id="GO:0043953">
    <property type="term" value="P:protein transport by the Tat complex"/>
    <property type="evidence" value="ECO:0007669"/>
    <property type="project" value="InterPro"/>
</dbReference>
<keyword evidence="5" id="KW-0653">Protein transport</keyword>
<keyword evidence="4" id="KW-0812">Transmembrane</keyword>
<evidence type="ECO:0000256" key="1">
    <source>
        <dbReference type="ARBA" id="ARBA00004167"/>
    </source>
</evidence>
<dbReference type="RefSeq" id="WP_166221820.1">
    <property type="nucleotide sequence ID" value="NZ_CP049801.1"/>
</dbReference>
<dbReference type="InterPro" id="IPR003369">
    <property type="entry name" value="TatA/B/E"/>
</dbReference>
<dbReference type="KEGG" id="asha:G8E00_02775"/>
<keyword evidence="8" id="KW-0472">Membrane</keyword>
<dbReference type="Proteomes" id="UP000502297">
    <property type="component" value="Chromosome"/>
</dbReference>
<keyword evidence="3" id="KW-1003">Cell membrane</keyword>
<evidence type="ECO:0000256" key="7">
    <source>
        <dbReference type="ARBA" id="ARBA00023010"/>
    </source>
</evidence>
<gene>
    <name evidence="9" type="primary">tatB</name>
    <name evidence="9" type="ORF">G8E00_02775</name>
</gene>
<protein>
    <submittedName>
        <fullName evidence="9">Twin-arginine translocase subunit TatB</fullName>
    </submittedName>
</protein>